<reference evidence="1" key="1">
    <citation type="submission" date="2014-11" db="EMBL/GenBank/DDBJ databases">
        <authorList>
            <person name="Amaro Gonzalez C."/>
        </authorList>
    </citation>
    <scope>NUCLEOTIDE SEQUENCE</scope>
</reference>
<protein>
    <submittedName>
        <fullName evidence="1">Uncharacterized protein</fullName>
    </submittedName>
</protein>
<dbReference type="AlphaFoldDB" id="A0A0E9PAV9"/>
<proteinExistence type="predicted"/>
<reference evidence="1" key="2">
    <citation type="journal article" date="2015" name="Fish Shellfish Immunol.">
        <title>Early steps in the European eel (Anguilla anguilla)-Vibrio vulnificus interaction in the gills: Role of the RtxA13 toxin.</title>
        <authorList>
            <person name="Callol A."/>
            <person name="Pajuelo D."/>
            <person name="Ebbesson L."/>
            <person name="Teles M."/>
            <person name="MacKenzie S."/>
            <person name="Amaro C."/>
        </authorList>
    </citation>
    <scope>NUCLEOTIDE SEQUENCE</scope>
</reference>
<organism evidence="1">
    <name type="scientific">Anguilla anguilla</name>
    <name type="common">European freshwater eel</name>
    <name type="synonym">Muraena anguilla</name>
    <dbReference type="NCBI Taxonomy" id="7936"/>
    <lineage>
        <taxon>Eukaryota</taxon>
        <taxon>Metazoa</taxon>
        <taxon>Chordata</taxon>
        <taxon>Craniata</taxon>
        <taxon>Vertebrata</taxon>
        <taxon>Euteleostomi</taxon>
        <taxon>Actinopterygii</taxon>
        <taxon>Neopterygii</taxon>
        <taxon>Teleostei</taxon>
        <taxon>Anguilliformes</taxon>
        <taxon>Anguillidae</taxon>
        <taxon>Anguilla</taxon>
    </lineage>
</organism>
<sequence>MKAEAFDKCLIRDASTARMVEETSGSKSHCLPLRHAPHCAIFRGVLYI</sequence>
<evidence type="ECO:0000313" key="1">
    <source>
        <dbReference type="EMBL" id="JAH01781.1"/>
    </source>
</evidence>
<accession>A0A0E9PAV9</accession>
<dbReference type="EMBL" id="GBXM01106796">
    <property type="protein sequence ID" value="JAH01781.1"/>
    <property type="molecule type" value="Transcribed_RNA"/>
</dbReference>
<name>A0A0E9PAV9_ANGAN</name>